<sequence>MDEEGVRQPSGPPTRKKFFIPLDEDEAPTAGFKPLFKSTRSLPTMETSAQAAPQTYAEYAISGPPGGAGAPHPTGPEPLAGETPNQAPKLGTKSSSIIVSPRQRPVKTWDVPAEEVPGTARGPGRAPPLPPIRGPPLRAGPVAIDSPGRRASPWLSLEAGGDAGLVTAPLGRAPASRAFGWRLSAPRPEFLPRN</sequence>
<protein>
    <submittedName>
        <fullName evidence="3">DNA excision repair protein ERCC-1-like</fullName>
    </submittedName>
</protein>
<reference evidence="3" key="1">
    <citation type="submission" date="2025-08" db="UniProtKB">
        <authorList>
            <consortium name="RefSeq"/>
        </authorList>
    </citation>
    <scope>IDENTIFICATION</scope>
    <source>
        <tissue evidence="3">Blood</tissue>
    </source>
</reference>
<dbReference type="AlphaFoldDB" id="A0A6P6H2S6"/>
<dbReference type="KEGG" id="pcoo:112850724"/>
<evidence type="ECO:0000313" key="2">
    <source>
        <dbReference type="Proteomes" id="UP000515131"/>
    </source>
</evidence>
<feature type="compositionally biased region" description="Polar residues" evidence="1">
    <location>
        <begin position="38"/>
        <end position="53"/>
    </location>
</feature>
<feature type="compositionally biased region" description="Pro residues" evidence="1">
    <location>
        <begin position="125"/>
        <end position="134"/>
    </location>
</feature>
<evidence type="ECO:0000313" key="3">
    <source>
        <dbReference type="RefSeq" id="XP_025770040.1"/>
    </source>
</evidence>
<organism evidence="2 3">
    <name type="scientific">Puma concolor</name>
    <name type="common">Mountain lion</name>
    <name type="synonym">Felis concolor</name>
    <dbReference type="NCBI Taxonomy" id="9696"/>
    <lineage>
        <taxon>Eukaryota</taxon>
        <taxon>Metazoa</taxon>
        <taxon>Chordata</taxon>
        <taxon>Craniata</taxon>
        <taxon>Vertebrata</taxon>
        <taxon>Euteleostomi</taxon>
        <taxon>Mammalia</taxon>
        <taxon>Eutheria</taxon>
        <taxon>Laurasiatheria</taxon>
        <taxon>Carnivora</taxon>
        <taxon>Feliformia</taxon>
        <taxon>Felidae</taxon>
        <taxon>Felinae</taxon>
        <taxon>Puma</taxon>
    </lineage>
</organism>
<keyword evidence="2" id="KW-1185">Reference proteome</keyword>
<dbReference type="Proteomes" id="UP000515131">
    <property type="component" value="Unplaced"/>
</dbReference>
<dbReference type="GeneID" id="112850724"/>
<feature type="region of interest" description="Disordered" evidence="1">
    <location>
        <begin position="1"/>
        <end position="145"/>
    </location>
</feature>
<name>A0A6P6H2S6_PUMCO</name>
<proteinExistence type="predicted"/>
<gene>
    <name evidence="3" type="primary">LOC112850724</name>
</gene>
<accession>A0A6P6H2S6</accession>
<evidence type="ECO:0000256" key="1">
    <source>
        <dbReference type="SAM" id="MobiDB-lite"/>
    </source>
</evidence>
<dbReference type="RefSeq" id="XP_025770040.1">
    <property type="nucleotide sequence ID" value="XM_025914255.1"/>
</dbReference>